<dbReference type="InterPro" id="IPR051522">
    <property type="entry name" value="ISC_assembly_LYR"/>
</dbReference>
<dbReference type="PANTHER" id="PTHR13166">
    <property type="entry name" value="PROTEIN C6ORF149"/>
    <property type="match status" value="1"/>
</dbReference>
<name>A0A5J5EQD8_9PEZI</name>
<feature type="domain" description="Complex 1 LYR protein" evidence="3">
    <location>
        <begin position="7"/>
        <end position="64"/>
    </location>
</feature>
<gene>
    <name evidence="4" type="ORF">FN846DRAFT_909551</name>
</gene>
<dbReference type="AlphaFoldDB" id="A0A5J5EQD8"/>
<dbReference type="GO" id="GO:0016226">
    <property type="term" value="P:iron-sulfur cluster assembly"/>
    <property type="evidence" value="ECO:0007669"/>
    <property type="project" value="InterPro"/>
</dbReference>
<evidence type="ECO:0000313" key="4">
    <source>
        <dbReference type="EMBL" id="KAA8899650.1"/>
    </source>
</evidence>
<reference evidence="4 5" key="1">
    <citation type="submission" date="2019-09" db="EMBL/GenBank/DDBJ databases">
        <title>Draft genome of the ectomycorrhizal ascomycete Sphaerosporella brunnea.</title>
        <authorList>
            <consortium name="DOE Joint Genome Institute"/>
            <person name="Benucci G.M."/>
            <person name="Marozzi G."/>
            <person name="Antonielli L."/>
            <person name="Sanchez S."/>
            <person name="Marco P."/>
            <person name="Wang X."/>
            <person name="Falini L.B."/>
            <person name="Barry K."/>
            <person name="Haridas S."/>
            <person name="Lipzen A."/>
            <person name="Labutti K."/>
            <person name="Grigoriev I.V."/>
            <person name="Murat C."/>
            <person name="Martin F."/>
            <person name="Albertini E."/>
            <person name="Donnini D."/>
            <person name="Bonito G."/>
        </authorList>
    </citation>
    <scope>NUCLEOTIDE SEQUENCE [LARGE SCALE GENOMIC DNA]</scope>
    <source>
        <strain evidence="4 5">Sb_GMNB300</strain>
    </source>
</reference>
<dbReference type="InParanoid" id="A0A5J5EQD8"/>
<dbReference type="EMBL" id="VXIS01000164">
    <property type="protein sequence ID" value="KAA8899650.1"/>
    <property type="molecule type" value="Genomic_DNA"/>
</dbReference>
<evidence type="ECO:0000256" key="2">
    <source>
        <dbReference type="SAM" id="MobiDB-lite"/>
    </source>
</evidence>
<proteinExistence type="inferred from homology"/>
<protein>
    <submittedName>
        <fullName evidence="4">Complex 1 protein</fullName>
    </submittedName>
</protein>
<sequence length="106" mass="12588">MAETAQTARSLYRNLLRYSNRFAAYNFREYAKRRSRDAFREHQHEQDPKRIKALLALGDKDLKVLQRQTMLSRYFQMDRLVVEGQETGQQKGHKGNIARLKDTGWD</sequence>
<comment type="similarity">
    <text evidence="1">Belongs to the complex I LYR family.</text>
</comment>
<dbReference type="InterPro" id="IPR008011">
    <property type="entry name" value="Complex1_LYR_dom"/>
</dbReference>
<dbReference type="GO" id="GO:1990221">
    <property type="term" value="C:L-cysteine desulfurase complex"/>
    <property type="evidence" value="ECO:0007669"/>
    <property type="project" value="TreeGrafter"/>
</dbReference>
<evidence type="ECO:0000313" key="5">
    <source>
        <dbReference type="Proteomes" id="UP000326924"/>
    </source>
</evidence>
<evidence type="ECO:0000256" key="1">
    <source>
        <dbReference type="ARBA" id="ARBA00009508"/>
    </source>
</evidence>
<evidence type="ECO:0000259" key="3">
    <source>
        <dbReference type="Pfam" id="PF05347"/>
    </source>
</evidence>
<dbReference type="GO" id="GO:0005739">
    <property type="term" value="C:mitochondrion"/>
    <property type="evidence" value="ECO:0007669"/>
    <property type="project" value="TreeGrafter"/>
</dbReference>
<dbReference type="CDD" id="cd20264">
    <property type="entry name" value="Complex1_LYR_LYRM4"/>
    <property type="match status" value="1"/>
</dbReference>
<accession>A0A5J5EQD8</accession>
<organism evidence="4 5">
    <name type="scientific">Sphaerosporella brunnea</name>
    <dbReference type="NCBI Taxonomy" id="1250544"/>
    <lineage>
        <taxon>Eukaryota</taxon>
        <taxon>Fungi</taxon>
        <taxon>Dikarya</taxon>
        <taxon>Ascomycota</taxon>
        <taxon>Pezizomycotina</taxon>
        <taxon>Pezizomycetes</taxon>
        <taxon>Pezizales</taxon>
        <taxon>Pyronemataceae</taxon>
        <taxon>Sphaerosporella</taxon>
    </lineage>
</organism>
<dbReference type="PANTHER" id="PTHR13166:SF7">
    <property type="entry name" value="LYR MOTIF-CONTAINING PROTEIN 4"/>
    <property type="match status" value="1"/>
</dbReference>
<dbReference type="Proteomes" id="UP000326924">
    <property type="component" value="Unassembled WGS sequence"/>
</dbReference>
<comment type="caution">
    <text evidence="4">The sequence shown here is derived from an EMBL/GenBank/DDBJ whole genome shotgun (WGS) entry which is preliminary data.</text>
</comment>
<dbReference type="OrthoDB" id="275715at2759"/>
<dbReference type="Pfam" id="PF05347">
    <property type="entry name" value="Complex1_LYR"/>
    <property type="match status" value="1"/>
</dbReference>
<feature type="region of interest" description="Disordered" evidence="2">
    <location>
        <begin position="86"/>
        <end position="106"/>
    </location>
</feature>
<dbReference type="InterPro" id="IPR045297">
    <property type="entry name" value="Complex1_LYR_LYRM4"/>
</dbReference>
<dbReference type="FunCoup" id="A0A5J5EQD8">
    <property type="interactions" value="500"/>
</dbReference>
<keyword evidence="5" id="KW-1185">Reference proteome</keyword>